<proteinExistence type="predicted"/>
<keyword evidence="2" id="KW-0677">Repeat</keyword>
<evidence type="ECO:0000256" key="3">
    <source>
        <dbReference type="PROSITE-ProRule" id="PRU00221"/>
    </source>
</evidence>
<dbReference type="InterPro" id="IPR019775">
    <property type="entry name" value="WD40_repeat_CS"/>
</dbReference>
<dbReference type="SUPFAM" id="SSF50978">
    <property type="entry name" value="WD40 repeat-like"/>
    <property type="match status" value="1"/>
</dbReference>
<dbReference type="Gene3D" id="2.130.10.10">
    <property type="entry name" value="YVTN repeat-like/Quinoprotein amine dehydrogenase"/>
    <property type="match status" value="1"/>
</dbReference>
<dbReference type="PANTHER" id="PTHR44324">
    <property type="entry name" value="WD40 REPEAT DOMAIN 95"/>
    <property type="match status" value="1"/>
</dbReference>
<dbReference type="InterPro" id="IPR015943">
    <property type="entry name" value="WD40/YVTN_repeat-like_dom_sf"/>
</dbReference>
<accession>A0AAV1L3D3</accession>
<dbReference type="PROSITE" id="PS00678">
    <property type="entry name" value="WD_REPEATS_1"/>
    <property type="match status" value="1"/>
</dbReference>
<feature type="repeat" description="WD" evidence="3">
    <location>
        <begin position="61"/>
        <end position="94"/>
    </location>
</feature>
<feature type="region of interest" description="Disordered" evidence="4">
    <location>
        <begin position="171"/>
        <end position="205"/>
    </location>
</feature>
<organism evidence="5 6">
    <name type="scientific">Parnassius mnemosyne</name>
    <name type="common">clouded apollo</name>
    <dbReference type="NCBI Taxonomy" id="213953"/>
    <lineage>
        <taxon>Eukaryota</taxon>
        <taxon>Metazoa</taxon>
        <taxon>Ecdysozoa</taxon>
        <taxon>Arthropoda</taxon>
        <taxon>Hexapoda</taxon>
        <taxon>Insecta</taxon>
        <taxon>Pterygota</taxon>
        <taxon>Neoptera</taxon>
        <taxon>Endopterygota</taxon>
        <taxon>Lepidoptera</taxon>
        <taxon>Glossata</taxon>
        <taxon>Ditrysia</taxon>
        <taxon>Papilionoidea</taxon>
        <taxon>Papilionidae</taxon>
        <taxon>Parnassiinae</taxon>
        <taxon>Parnassini</taxon>
        <taxon>Parnassius</taxon>
        <taxon>Driopa</taxon>
    </lineage>
</organism>
<dbReference type="SMART" id="SM00320">
    <property type="entry name" value="WD40"/>
    <property type="match status" value="2"/>
</dbReference>
<dbReference type="AlphaFoldDB" id="A0AAV1L3D3"/>
<sequence>MQELCTGAHTWCSARSRGVLHSRAVRRIACERDARRILSCSHDPQRSLCVRHSSPHMNDVVASVQRGVTCFHWVAELKLVVTGSCDGAVRLWDVAQPTPYARLSAPAAMPVLDVAVVPHLHIVVAYHNNCTVNIWDLQEECLLHSTKIKFPFLGVLGKKVEFGAYCIHPGPPRKNETTEELQEETASSSRPSSPLPGEDDRTQSENNPECFRFKCGEVVITCCEYVCRVALQELRGAVRGAPRDAQRARLPAAWPPQLPAPSGTSLAHCTCSTTHLHLICNAYDI</sequence>
<keyword evidence="1 3" id="KW-0853">WD repeat</keyword>
<dbReference type="Pfam" id="PF00400">
    <property type="entry name" value="WD40"/>
    <property type="match status" value="1"/>
</dbReference>
<name>A0AAV1L3D3_9NEOP</name>
<dbReference type="InterPro" id="IPR001680">
    <property type="entry name" value="WD40_rpt"/>
</dbReference>
<dbReference type="PANTHER" id="PTHR44324:SF3">
    <property type="entry name" value="WD REPEAT-CONTAINING PROTEIN 49-LIKE"/>
    <property type="match status" value="1"/>
</dbReference>
<evidence type="ECO:0000256" key="4">
    <source>
        <dbReference type="SAM" id="MobiDB-lite"/>
    </source>
</evidence>
<evidence type="ECO:0000256" key="2">
    <source>
        <dbReference type="ARBA" id="ARBA00022737"/>
    </source>
</evidence>
<comment type="caution">
    <text evidence="5">The sequence shown here is derived from an EMBL/GenBank/DDBJ whole genome shotgun (WGS) entry which is preliminary data.</text>
</comment>
<evidence type="ECO:0000313" key="6">
    <source>
        <dbReference type="Proteomes" id="UP001314205"/>
    </source>
</evidence>
<keyword evidence="6" id="KW-1185">Reference proteome</keyword>
<reference evidence="5 6" key="1">
    <citation type="submission" date="2023-11" db="EMBL/GenBank/DDBJ databases">
        <authorList>
            <person name="Hedman E."/>
            <person name="Englund M."/>
            <person name="Stromberg M."/>
            <person name="Nyberg Akerstrom W."/>
            <person name="Nylinder S."/>
            <person name="Jareborg N."/>
            <person name="Kallberg Y."/>
            <person name="Kronander E."/>
        </authorList>
    </citation>
    <scope>NUCLEOTIDE SEQUENCE [LARGE SCALE GENOMIC DNA]</scope>
</reference>
<dbReference type="Proteomes" id="UP001314205">
    <property type="component" value="Unassembled WGS sequence"/>
</dbReference>
<gene>
    <name evidence="5" type="ORF">PARMNEM_LOCUS10317</name>
</gene>
<protein>
    <submittedName>
        <fullName evidence="5">Uncharacterized protein</fullName>
    </submittedName>
</protein>
<evidence type="ECO:0000313" key="5">
    <source>
        <dbReference type="EMBL" id="CAK1589880.1"/>
    </source>
</evidence>
<evidence type="ECO:0000256" key="1">
    <source>
        <dbReference type="ARBA" id="ARBA00022574"/>
    </source>
</evidence>
<dbReference type="PROSITE" id="PS50082">
    <property type="entry name" value="WD_REPEATS_2"/>
    <property type="match status" value="1"/>
</dbReference>
<dbReference type="InterPro" id="IPR036322">
    <property type="entry name" value="WD40_repeat_dom_sf"/>
</dbReference>
<dbReference type="EMBL" id="CAVLGL010000084">
    <property type="protein sequence ID" value="CAK1589880.1"/>
    <property type="molecule type" value="Genomic_DNA"/>
</dbReference>
<dbReference type="InterPro" id="IPR051242">
    <property type="entry name" value="WD-EF-hand_domain"/>
</dbReference>